<proteinExistence type="predicted"/>
<evidence type="ECO:0000313" key="1">
    <source>
        <dbReference type="EMBL" id="KAK9131278.1"/>
    </source>
</evidence>
<sequence>MERDLGLALRFASVFVKERIQERKSGQDEHRKKDFLDLVAGVSRVLSEVQAELNRVVGEKTSIEEEDIESPILAGCCKGNIKAASSCTFIGTSQGHHNN</sequence>
<evidence type="ECO:0000313" key="2">
    <source>
        <dbReference type="Proteomes" id="UP001417504"/>
    </source>
</evidence>
<accession>A0AAP0JC47</accession>
<dbReference type="AlphaFoldDB" id="A0AAP0JC47"/>
<dbReference type="EMBL" id="JBBNAE010000004">
    <property type="protein sequence ID" value="KAK9131278.1"/>
    <property type="molecule type" value="Genomic_DNA"/>
</dbReference>
<name>A0AAP0JC47_9MAGN</name>
<protein>
    <submittedName>
        <fullName evidence="1">Uncharacterized protein</fullName>
    </submittedName>
</protein>
<keyword evidence="2" id="KW-1185">Reference proteome</keyword>
<dbReference type="Proteomes" id="UP001417504">
    <property type="component" value="Unassembled WGS sequence"/>
</dbReference>
<comment type="caution">
    <text evidence="1">The sequence shown here is derived from an EMBL/GenBank/DDBJ whole genome shotgun (WGS) entry which is preliminary data.</text>
</comment>
<reference evidence="1 2" key="1">
    <citation type="submission" date="2024-01" db="EMBL/GenBank/DDBJ databases">
        <title>Genome assemblies of Stephania.</title>
        <authorList>
            <person name="Yang L."/>
        </authorList>
    </citation>
    <scope>NUCLEOTIDE SEQUENCE [LARGE SCALE GENOMIC DNA]</scope>
    <source>
        <strain evidence="1">QJT</strain>
        <tissue evidence="1">Leaf</tissue>
    </source>
</reference>
<organism evidence="1 2">
    <name type="scientific">Stephania japonica</name>
    <dbReference type="NCBI Taxonomy" id="461633"/>
    <lineage>
        <taxon>Eukaryota</taxon>
        <taxon>Viridiplantae</taxon>
        <taxon>Streptophyta</taxon>
        <taxon>Embryophyta</taxon>
        <taxon>Tracheophyta</taxon>
        <taxon>Spermatophyta</taxon>
        <taxon>Magnoliopsida</taxon>
        <taxon>Ranunculales</taxon>
        <taxon>Menispermaceae</taxon>
        <taxon>Menispermoideae</taxon>
        <taxon>Cissampelideae</taxon>
        <taxon>Stephania</taxon>
    </lineage>
</organism>
<gene>
    <name evidence="1" type="ORF">Sjap_011765</name>
</gene>